<evidence type="ECO:0000256" key="3">
    <source>
        <dbReference type="ARBA" id="ARBA00022741"/>
    </source>
</evidence>
<feature type="compositionally biased region" description="Acidic residues" evidence="8">
    <location>
        <begin position="51"/>
        <end position="60"/>
    </location>
</feature>
<dbReference type="GO" id="GO:0005524">
    <property type="term" value="F:ATP binding"/>
    <property type="evidence" value="ECO:0007669"/>
    <property type="project" value="UniProtKB-KW"/>
</dbReference>
<dbReference type="Gene3D" id="3.30.200.20">
    <property type="entry name" value="Phosphorylase Kinase, domain 1"/>
    <property type="match status" value="1"/>
</dbReference>
<keyword evidence="2" id="KW-0808">Transferase</keyword>
<evidence type="ECO:0000259" key="9">
    <source>
        <dbReference type="PROSITE" id="PS50011"/>
    </source>
</evidence>
<dbReference type="PROSITE" id="PS50011">
    <property type="entry name" value="PROTEIN_KINASE_DOM"/>
    <property type="match status" value="1"/>
</dbReference>
<name>A0A7R9YS57_9CHLO</name>
<dbReference type="Gene3D" id="1.10.510.10">
    <property type="entry name" value="Transferase(Phosphotransferase) domain 1"/>
    <property type="match status" value="1"/>
</dbReference>
<dbReference type="Pfam" id="PF00069">
    <property type="entry name" value="Pkinase"/>
    <property type="match status" value="1"/>
</dbReference>
<evidence type="ECO:0000313" key="10">
    <source>
        <dbReference type="EMBL" id="CAD8283813.1"/>
    </source>
</evidence>
<proteinExistence type="predicted"/>
<protein>
    <recommendedName>
        <fullName evidence="9">Protein kinase domain-containing protein</fullName>
    </recommendedName>
</protein>
<evidence type="ECO:0000256" key="8">
    <source>
        <dbReference type="SAM" id="MobiDB-lite"/>
    </source>
</evidence>
<evidence type="ECO:0000256" key="4">
    <source>
        <dbReference type="ARBA" id="ARBA00022777"/>
    </source>
</evidence>
<dbReference type="InterPro" id="IPR011009">
    <property type="entry name" value="Kinase-like_dom_sf"/>
</dbReference>
<feature type="cross-link" description="Glycyl lysine isopeptide (Lys-Gly) (interchain with G-Cter in SUMO2)" evidence="7">
    <location>
        <position position="249"/>
    </location>
</feature>
<dbReference type="SUPFAM" id="SSF56112">
    <property type="entry name" value="Protein kinase-like (PK-like)"/>
    <property type="match status" value="1"/>
</dbReference>
<dbReference type="AlphaFoldDB" id="A0A7R9YS57"/>
<dbReference type="PANTHER" id="PTHR24350">
    <property type="entry name" value="SERINE/THREONINE-PROTEIN KINASE IAL-RELATED"/>
    <property type="match status" value="1"/>
</dbReference>
<keyword evidence="4" id="KW-0418">Kinase</keyword>
<feature type="binding site" evidence="6">
    <location>
        <position position="264"/>
    </location>
    <ligand>
        <name>ATP</name>
        <dbReference type="ChEBI" id="CHEBI:30616"/>
    </ligand>
</feature>
<evidence type="ECO:0000256" key="1">
    <source>
        <dbReference type="ARBA" id="ARBA00022527"/>
    </source>
</evidence>
<sequence>MSFFSRVFTRRATSSPSRPWGAGGCKELMPEPCPAGASVSQWPLSTSQLGDSDDDDEEDSASPSMLRPPTNDAFFFRPTYVRKRFSTATGGGRRGALDVDAPPSLSSVSSDEPTMASTSGTGYISKYRQVKKKCIGSKCTILEAVDGNTLVPVVIKVYSTKDRDRWQQEVLALSQASKVPHVMRSVAVGEDEDQLYTTVTASTGISLIELMSGAVNCRLSEGECQDVMVQVVESIAGLHAAGVIHRHIKPEHVMCSNGGILLVDLSDAMLYGKNMCNSMQVGTLAYMAPELLMAAQADVFHTVLRQGMAEEDMLVYDDKVDVWAIGVMVFELLTGRQPFIAESSAELLDMQNIQCSRPGPYGKPDFIARELLSDGAKSFISDALQLNVAKRPSAASLLSHPWLLSDARRSSSSGISLLFT</sequence>
<gene>
    <name evidence="10" type="ORF">CEUR00632_LOCUS3848</name>
</gene>
<evidence type="ECO:0000256" key="5">
    <source>
        <dbReference type="ARBA" id="ARBA00022840"/>
    </source>
</evidence>
<dbReference type="GO" id="GO:0004674">
    <property type="term" value="F:protein serine/threonine kinase activity"/>
    <property type="evidence" value="ECO:0007669"/>
    <property type="project" value="UniProtKB-KW"/>
</dbReference>
<dbReference type="SMART" id="SM00220">
    <property type="entry name" value="S_TKc"/>
    <property type="match status" value="1"/>
</dbReference>
<dbReference type="InterPro" id="IPR000719">
    <property type="entry name" value="Prot_kinase_dom"/>
</dbReference>
<feature type="domain" description="Protein kinase" evidence="9">
    <location>
        <begin position="113"/>
        <end position="403"/>
    </location>
</feature>
<evidence type="ECO:0000256" key="2">
    <source>
        <dbReference type="ARBA" id="ARBA00022679"/>
    </source>
</evidence>
<evidence type="ECO:0000256" key="7">
    <source>
        <dbReference type="PIRSR" id="PIRSR630616-3"/>
    </source>
</evidence>
<keyword evidence="5 6" id="KW-0067">ATP-binding</keyword>
<organism evidence="10">
    <name type="scientific">Chlamydomonas euryale</name>
    <dbReference type="NCBI Taxonomy" id="1486919"/>
    <lineage>
        <taxon>Eukaryota</taxon>
        <taxon>Viridiplantae</taxon>
        <taxon>Chlorophyta</taxon>
        <taxon>core chlorophytes</taxon>
        <taxon>Chlorophyceae</taxon>
        <taxon>CS clade</taxon>
        <taxon>Chlamydomonadales</taxon>
        <taxon>Chlamydomonadaceae</taxon>
        <taxon>Chlamydomonas</taxon>
    </lineage>
</organism>
<dbReference type="EMBL" id="HBEC01008383">
    <property type="protein sequence ID" value="CAD8283813.1"/>
    <property type="molecule type" value="Transcribed_RNA"/>
</dbReference>
<feature type="region of interest" description="Disordered" evidence="8">
    <location>
        <begin position="87"/>
        <end position="119"/>
    </location>
</feature>
<feature type="compositionally biased region" description="Polar residues" evidence="8">
    <location>
        <begin position="38"/>
        <end position="50"/>
    </location>
</feature>
<keyword evidence="1" id="KW-0723">Serine/threonine-protein kinase</keyword>
<feature type="compositionally biased region" description="Polar residues" evidence="8">
    <location>
        <begin position="104"/>
        <end position="119"/>
    </location>
</feature>
<keyword evidence="3 6" id="KW-0547">Nucleotide-binding</keyword>
<dbReference type="InterPro" id="IPR030616">
    <property type="entry name" value="Aur-like"/>
</dbReference>
<reference evidence="10" key="1">
    <citation type="submission" date="2021-01" db="EMBL/GenBank/DDBJ databases">
        <authorList>
            <person name="Corre E."/>
            <person name="Pelletier E."/>
            <person name="Niang G."/>
            <person name="Scheremetjew M."/>
            <person name="Finn R."/>
            <person name="Kale V."/>
            <person name="Holt S."/>
            <person name="Cochrane G."/>
            <person name="Meng A."/>
            <person name="Brown T."/>
            <person name="Cohen L."/>
        </authorList>
    </citation>
    <scope>NUCLEOTIDE SEQUENCE</scope>
    <source>
        <strain evidence="10">CCMP219</strain>
    </source>
</reference>
<accession>A0A7R9YS57</accession>
<evidence type="ECO:0000256" key="6">
    <source>
        <dbReference type="PIRSR" id="PIRSR630616-2"/>
    </source>
</evidence>
<feature type="region of interest" description="Disordered" evidence="8">
    <location>
        <begin position="1"/>
        <end position="71"/>
    </location>
</feature>